<name>A0A2T9XB17_9CREN</name>
<dbReference type="EMBL" id="QEFD01000036">
    <property type="protein sequence ID" value="PVU77304.1"/>
    <property type="molecule type" value="Genomic_DNA"/>
</dbReference>
<protein>
    <submittedName>
        <fullName evidence="1">Uncharacterized protein</fullName>
    </submittedName>
</protein>
<gene>
    <name evidence="1" type="ORF">DDW13_01085</name>
</gene>
<evidence type="ECO:0000313" key="2">
    <source>
        <dbReference type="Proteomes" id="UP000245638"/>
    </source>
</evidence>
<dbReference type="Proteomes" id="UP000245638">
    <property type="component" value="Unassembled WGS sequence"/>
</dbReference>
<accession>A0A2T9XB17</accession>
<sequence>MQKRDICPFYKNGYCISPMLDSPSDIVISASRCFKTYKTCRYYVDQGEEKQGLENFQQDEKIDQDIKFYPKISLIQEKIDSGCEFFQLMKTENGFIASCKILNRIITESQAKLCSKYWQTCPLRRS</sequence>
<organism evidence="1 2">
    <name type="scientific">Acidianus hospitalis</name>
    <dbReference type="NCBI Taxonomy" id="563177"/>
    <lineage>
        <taxon>Archaea</taxon>
        <taxon>Thermoproteota</taxon>
        <taxon>Thermoprotei</taxon>
        <taxon>Sulfolobales</taxon>
        <taxon>Sulfolobaceae</taxon>
        <taxon>Acidianus</taxon>
    </lineage>
</organism>
<proteinExistence type="predicted"/>
<comment type="caution">
    <text evidence="1">The sequence shown here is derived from an EMBL/GenBank/DDBJ whole genome shotgun (WGS) entry which is preliminary data.</text>
</comment>
<reference evidence="1 2" key="1">
    <citation type="journal article" date="2015" name="Appl. Environ. Microbiol.">
        <title>Nanoarchaeota, Their Sulfolobales Host, and Nanoarchaeota Virus Distribution across Yellowstone National Park Hot Springs.</title>
        <authorList>
            <person name="Munson-McGee J.H."/>
            <person name="Field E.K."/>
            <person name="Bateson M."/>
            <person name="Rooney C."/>
            <person name="Stepanauskas R."/>
            <person name="Young M.J."/>
        </authorList>
    </citation>
    <scope>NUCLEOTIDE SEQUENCE [LARGE SCALE GENOMIC DNA]</scope>
    <source>
        <strain evidence="1">SCGC AC-742_N10</strain>
    </source>
</reference>
<dbReference type="AlphaFoldDB" id="A0A2T9XB17"/>
<evidence type="ECO:0000313" key="1">
    <source>
        <dbReference type="EMBL" id="PVU77304.1"/>
    </source>
</evidence>